<dbReference type="OrthoDB" id="8538589at2"/>
<proteinExistence type="predicted"/>
<accession>A0A2T6AM49</accession>
<dbReference type="EMBL" id="QBKQ01000001">
    <property type="protein sequence ID" value="PTX44898.1"/>
    <property type="molecule type" value="Genomic_DNA"/>
</dbReference>
<dbReference type="RefSeq" id="WP_108170808.1">
    <property type="nucleotide sequence ID" value="NZ_QBKQ01000001.1"/>
</dbReference>
<evidence type="ECO:0008006" key="3">
    <source>
        <dbReference type="Google" id="ProtNLM"/>
    </source>
</evidence>
<evidence type="ECO:0000313" key="1">
    <source>
        <dbReference type="EMBL" id="PTX44898.1"/>
    </source>
</evidence>
<dbReference type="Proteomes" id="UP000244174">
    <property type="component" value="Unassembled WGS sequence"/>
</dbReference>
<evidence type="ECO:0000313" key="2">
    <source>
        <dbReference type="Proteomes" id="UP000244174"/>
    </source>
</evidence>
<organism evidence="1 2">
    <name type="scientific">Christiangramia gaetbulicola</name>
    <dbReference type="NCBI Taxonomy" id="703340"/>
    <lineage>
        <taxon>Bacteria</taxon>
        <taxon>Pseudomonadati</taxon>
        <taxon>Bacteroidota</taxon>
        <taxon>Flavobacteriia</taxon>
        <taxon>Flavobacteriales</taxon>
        <taxon>Flavobacteriaceae</taxon>
        <taxon>Christiangramia</taxon>
    </lineage>
</organism>
<protein>
    <recommendedName>
        <fullName evidence="3">Histone deacetylase</fullName>
    </recommendedName>
</protein>
<comment type="caution">
    <text evidence="1">The sequence shown here is derived from an EMBL/GenBank/DDBJ whole genome shotgun (WGS) entry which is preliminary data.</text>
</comment>
<name>A0A2T6AM49_9FLAO</name>
<gene>
    <name evidence="1" type="ORF">C8P64_0882</name>
</gene>
<sequence>MMETGINEIWYACYGSNIREERFMCYIQGGTPAGAVKNFQGCSDKTKPKDSKPFIINREMYFAKEAETWNGGGICFLKANRDETIETLGRTYLINSSQFKDLVRQELKFEGEIEIDFEELKNKGHYDCMTSGRYGHLIYLGDIEGKPVVTFISEVYLEDEINQPSEAYISTIIKGIKEVHDLSNPEIFEYFRTKTGIENFEMETQLSDILNGLN</sequence>
<reference evidence="1 2" key="1">
    <citation type="submission" date="2018-04" db="EMBL/GenBank/DDBJ databases">
        <title>Genomic Encyclopedia of Archaeal and Bacterial Type Strains, Phase II (KMG-II): from individual species to whole genera.</title>
        <authorList>
            <person name="Goeker M."/>
        </authorList>
    </citation>
    <scope>NUCLEOTIDE SEQUENCE [LARGE SCALE GENOMIC DNA]</scope>
    <source>
        <strain evidence="1 2">DSM 23082</strain>
    </source>
</reference>
<dbReference type="AlphaFoldDB" id="A0A2T6AM49"/>
<dbReference type="Gene3D" id="3.10.490.10">
    <property type="entry name" value="Gamma-glutamyl cyclotransferase-like"/>
    <property type="match status" value="1"/>
</dbReference>
<keyword evidence="2" id="KW-1185">Reference proteome</keyword>